<organism evidence="1 2">
    <name type="scientific">Geobacillus genomosp. 3</name>
    <dbReference type="NCBI Taxonomy" id="1921421"/>
    <lineage>
        <taxon>Bacteria</taxon>
        <taxon>Bacillati</taxon>
        <taxon>Bacillota</taxon>
        <taxon>Bacilli</taxon>
        <taxon>Bacillales</taxon>
        <taxon>Anoxybacillaceae</taxon>
        <taxon>Geobacillus</taxon>
    </lineage>
</organism>
<name>S5ZFQ1_GEOG3</name>
<gene>
    <name evidence="1" type="ORF">M493_14710</name>
</gene>
<dbReference type="HOGENOM" id="CLU_2934927_0_0_9"/>
<keyword evidence="2" id="KW-1185">Reference proteome</keyword>
<evidence type="ECO:0000313" key="2">
    <source>
        <dbReference type="Proteomes" id="UP000015500"/>
    </source>
</evidence>
<dbReference type="STRING" id="1921421.M493_14710"/>
<dbReference type="PATRIC" id="fig|1345697.3.peg.2889"/>
<proteinExistence type="predicted"/>
<accession>S5ZFQ1</accession>
<sequence>MKQGVCAAANIKGSAAQQAAFAGPMTQRLCTMAAIEGSGAQQAAFAEPVKRKAAAWRLSA</sequence>
<dbReference type="AlphaFoldDB" id="S5ZFQ1"/>
<dbReference type="Proteomes" id="UP000015500">
    <property type="component" value="Chromosome"/>
</dbReference>
<dbReference type="KEGG" id="gjf:M493_14710"/>
<dbReference type="EMBL" id="CP006254">
    <property type="protein sequence ID" value="AGT33180.1"/>
    <property type="molecule type" value="Genomic_DNA"/>
</dbReference>
<evidence type="ECO:0000313" key="1">
    <source>
        <dbReference type="EMBL" id="AGT33180.1"/>
    </source>
</evidence>
<reference evidence="1 2" key="1">
    <citation type="journal article" date="2014" name="Genome Announc.">
        <title>Complete Genome Sequence of the Thermophilic Polychlorinated Biphenyl Degrader Geobacillus sp. Strain JF8 (NBRC 109937).</title>
        <authorList>
            <person name="Shintani M."/>
            <person name="Ohtsubo Y."/>
            <person name="Fukuda K."/>
            <person name="Hosoyama A."/>
            <person name="Ohji S."/>
            <person name="Yamazoe A."/>
            <person name="Fujita N."/>
            <person name="Nagata Y."/>
            <person name="Tsuda M."/>
            <person name="Hatta T."/>
            <person name="Kimbara K."/>
        </authorList>
    </citation>
    <scope>NUCLEOTIDE SEQUENCE [LARGE SCALE GENOMIC DNA]</scope>
    <source>
        <strain evidence="1 2">JF8</strain>
    </source>
</reference>
<protein>
    <submittedName>
        <fullName evidence="1">Uncharacterized protein</fullName>
    </submittedName>
</protein>